<dbReference type="GeneID" id="5485747"/>
<dbReference type="AlphaFoldDB" id="A7EV33"/>
<feature type="region of interest" description="Disordered" evidence="1">
    <location>
        <begin position="417"/>
        <end position="456"/>
    </location>
</feature>
<evidence type="ECO:0000259" key="2">
    <source>
        <dbReference type="Pfam" id="PF12813"/>
    </source>
</evidence>
<feature type="domain" description="Asteroid" evidence="2">
    <location>
        <begin position="57"/>
        <end position="280"/>
    </location>
</feature>
<gene>
    <name evidence="3" type="ORF">SS1G_09191</name>
</gene>
<evidence type="ECO:0000313" key="4">
    <source>
        <dbReference type="Proteomes" id="UP000001312"/>
    </source>
</evidence>
<keyword evidence="4" id="KW-1185">Reference proteome</keyword>
<dbReference type="Pfam" id="PF12813">
    <property type="entry name" value="XPG_I_2"/>
    <property type="match status" value="1"/>
</dbReference>
<name>A7EV33_SCLS1</name>
<dbReference type="InterPro" id="IPR039436">
    <property type="entry name" value="Asteroid_dom"/>
</dbReference>
<dbReference type="HOGENOM" id="CLU_016461_1_0_1"/>
<accession>A7EV33</accession>
<feature type="compositionally biased region" description="Polar residues" evidence="1">
    <location>
        <begin position="435"/>
        <end position="445"/>
    </location>
</feature>
<evidence type="ECO:0000256" key="1">
    <source>
        <dbReference type="SAM" id="MobiDB-lite"/>
    </source>
</evidence>
<protein>
    <recommendedName>
        <fullName evidence="2">Asteroid domain-containing protein</fullName>
    </recommendedName>
</protein>
<organism evidence="3 4">
    <name type="scientific">Sclerotinia sclerotiorum (strain ATCC 18683 / 1980 / Ss-1)</name>
    <name type="common">White mold</name>
    <name type="synonym">Whetzelinia sclerotiorum</name>
    <dbReference type="NCBI Taxonomy" id="665079"/>
    <lineage>
        <taxon>Eukaryota</taxon>
        <taxon>Fungi</taxon>
        <taxon>Dikarya</taxon>
        <taxon>Ascomycota</taxon>
        <taxon>Pezizomycotina</taxon>
        <taxon>Leotiomycetes</taxon>
        <taxon>Helotiales</taxon>
        <taxon>Sclerotiniaceae</taxon>
        <taxon>Sclerotinia</taxon>
    </lineage>
</organism>
<dbReference type="EMBL" id="CH476633">
    <property type="protein sequence ID" value="EDN93325.1"/>
    <property type="molecule type" value="Genomic_DNA"/>
</dbReference>
<dbReference type="KEGG" id="ssl:SS1G_09191"/>
<dbReference type="Proteomes" id="UP000001312">
    <property type="component" value="Unassembled WGS sequence"/>
</dbReference>
<sequence>MAGWLREKWCCCQLEKYHKDYASGLRYRLSSTNWITPASFPFAFAPQRSSFIKIPASSFLVPSIIEALQNSNKYKDIVEIVPGEADTFCASYVSQHGGIILTGDSDLLVHEIGIDSSVSFFQDVELSSKADPWMLQSQVFHAGSIVKRLGLPPSHGIRALAFEIVMDSHGTFSKLLKQATTLSAIKQHKGMYADFVKEYLPVDFDLAIFDSTLVKRSLVKTALQALDPRVFGERRKSIFEHKRQASTSRGREWEIPAASDISRACTEVLTFLRGSQTKLEGQCIADTWTSVAFIQDAEWSESIDKVSLGKKVLAGLGASNSDDISPKKSELNWDKIHFMAEIQGSYYSFRILKQLTTFSILIGGRESVSGPLLELNDLLQDLPSLNTHNGFEKLDYMLTTIKESILEDSYQEKELSASISAEKSKQRKKRKRDQLTSSRTANKKPTNPFDVLGSDW</sequence>
<reference evidence="4" key="1">
    <citation type="journal article" date="2011" name="PLoS Genet.">
        <title>Genomic analysis of the necrotrophic fungal pathogens Sclerotinia sclerotiorum and Botrytis cinerea.</title>
        <authorList>
            <person name="Amselem J."/>
            <person name="Cuomo C.A."/>
            <person name="van Kan J.A."/>
            <person name="Viaud M."/>
            <person name="Benito E.P."/>
            <person name="Couloux A."/>
            <person name="Coutinho P.M."/>
            <person name="de Vries R.P."/>
            <person name="Dyer P.S."/>
            <person name="Fillinger S."/>
            <person name="Fournier E."/>
            <person name="Gout L."/>
            <person name="Hahn M."/>
            <person name="Kohn L."/>
            <person name="Lapalu N."/>
            <person name="Plummer K.M."/>
            <person name="Pradier J.M."/>
            <person name="Quevillon E."/>
            <person name="Sharon A."/>
            <person name="Simon A."/>
            <person name="ten Have A."/>
            <person name="Tudzynski B."/>
            <person name="Tudzynski P."/>
            <person name="Wincker P."/>
            <person name="Andrew M."/>
            <person name="Anthouard V."/>
            <person name="Beever R.E."/>
            <person name="Beffa R."/>
            <person name="Benoit I."/>
            <person name="Bouzid O."/>
            <person name="Brault B."/>
            <person name="Chen Z."/>
            <person name="Choquer M."/>
            <person name="Collemare J."/>
            <person name="Cotton P."/>
            <person name="Danchin E.G."/>
            <person name="Da Silva C."/>
            <person name="Gautier A."/>
            <person name="Giraud C."/>
            <person name="Giraud T."/>
            <person name="Gonzalez C."/>
            <person name="Grossetete S."/>
            <person name="Guldener U."/>
            <person name="Henrissat B."/>
            <person name="Howlett B.J."/>
            <person name="Kodira C."/>
            <person name="Kretschmer M."/>
            <person name="Lappartient A."/>
            <person name="Leroch M."/>
            <person name="Levis C."/>
            <person name="Mauceli E."/>
            <person name="Neuveglise C."/>
            <person name="Oeser B."/>
            <person name="Pearson M."/>
            <person name="Poulain J."/>
            <person name="Poussereau N."/>
            <person name="Quesneville H."/>
            <person name="Rascle C."/>
            <person name="Schumacher J."/>
            <person name="Segurens B."/>
            <person name="Sexton A."/>
            <person name="Silva E."/>
            <person name="Sirven C."/>
            <person name="Soanes D.M."/>
            <person name="Talbot N.J."/>
            <person name="Templeton M."/>
            <person name="Yandava C."/>
            <person name="Yarden O."/>
            <person name="Zeng Q."/>
            <person name="Rollins J.A."/>
            <person name="Lebrun M.H."/>
            <person name="Dickman M."/>
        </authorList>
    </citation>
    <scope>NUCLEOTIDE SEQUENCE [LARGE SCALE GENOMIC DNA]</scope>
    <source>
        <strain evidence="4">ATCC 18683 / 1980 / Ss-1</strain>
    </source>
</reference>
<proteinExistence type="predicted"/>
<dbReference type="eggNOG" id="ENOG502S2DC">
    <property type="taxonomic scope" value="Eukaryota"/>
</dbReference>
<dbReference type="InParanoid" id="A7EV33"/>
<evidence type="ECO:0000313" key="3">
    <source>
        <dbReference type="EMBL" id="EDN93325.1"/>
    </source>
</evidence>
<dbReference type="RefSeq" id="XP_001589470.1">
    <property type="nucleotide sequence ID" value="XM_001589420.1"/>
</dbReference>